<dbReference type="Pfam" id="PF08921">
    <property type="entry name" value="DUF1904"/>
    <property type="match status" value="1"/>
</dbReference>
<accession>A0A345Z263</accession>
<dbReference type="InterPro" id="IPR014347">
    <property type="entry name" value="Tautomerase/MIF_sf"/>
</dbReference>
<dbReference type="SUPFAM" id="SSF55331">
    <property type="entry name" value="Tautomerase/MIF"/>
    <property type="match status" value="1"/>
</dbReference>
<keyword evidence="2" id="KW-1185">Reference proteome</keyword>
<organism evidence="1 2">
    <name type="scientific">Spiroplasma alleghenense</name>
    <dbReference type="NCBI Taxonomy" id="216931"/>
    <lineage>
        <taxon>Bacteria</taxon>
        <taxon>Bacillati</taxon>
        <taxon>Mycoplasmatota</taxon>
        <taxon>Mollicutes</taxon>
        <taxon>Entomoplasmatales</taxon>
        <taxon>Spiroplasmataceae</taxon>
        <taxon>Spiroplasma</taxon>
    </lineage>
</organism>
<evidence type="ECO:0000313" key="1">
    <source>
        <dbReference type="EMBL" id="AXK50692.1"/>
    </source>
</evidence>
<dbReference type="EMBL" id="CP031376">
    <property type="protein sequence ID" value="AXK50692.1"/>
    <property type="molecule type" value="Genomic_DNA"/>
</dbReference>
<name>A0A345Z263_9MOLU</name>
<reference evidence="1 2" key="1">
    <citation type="submission" date="2018-07" db="EMBL/GenBank/DDBJ databases">
        <title>Complete genome sequence of Spiroplasma alleghenense PLHS-1 (ATCC 51752).</title>
        <authorList>
            <person name="Chou L."/>
            <person name="Lee T.-Y."/>
            <person name="Tsai Y.-M."/>
            <person name="Kuo C.-H."/>
        </authorList>
    </citation>
    <scope>NUCLEOTIDE SEQUENCE [LARGE SCALE GENOMIC DNA]</scope>
    <source>
        <strain evidence="1 2">PLHS-1</strain>
    </source>
</reference>
<dbReference type="AlphaFoldDB" id="A0A345Z263"/>
<sequence>MPIFNFYGTSKEHVQNFANRIDEISEALKAPNSAFSFWNIDSDSIGQENLIKIEIKWKKRSEDMKSWIANFSQQFFSKINKDYQTIILFTEIDDNYYKTGIKS</sequence>
<gene>
    <name evidence="1" type="ORF">SALLE_v1c00160</name>
</gene>
<protein>
    <submittedName>
        <fullName evidence="1">Uncharacterized protein</fullName>
    </submittedName>
</protein>
<dbReference type="Proteomes" id="UP000254792">
    <property type="component" value="Chromosome"/>
</dbReference>
<dbReference type="KEGG" id="salx:SALLE_v1c00160"/>
<proteinExistence type="predicted"/>
<dbReference type="RefSeq" id="WP_162807909.1">
    <property type="nucleotide sequence ID" value="NZ_CP031376.1"/>
</dbReference>
<dbReference type="Gene3D" id="3.30.429.10">
    <property type="entry name" value="Macrophage Migration Inhibitory Factor"/>
    <property type="match status" value="1"/>
</dbReference>
<evidence type="ECO:0000313" key="2">
    <source>
        <dbReference type="Proteomes" id="UP000254792"/>
    </source>
</evidence>
<dbReference type="InterPro" id="IPR015017">
    <property type="entry name" value="DUF1904"/>
</dbReference>